<keyword evidence="6 9" id="KW-0067">ATP-binding</keyword>
<dbReference type="STRING" id="6216.A0A0R3S9S2"/>
<dbReference type="GO" id="GO:0005956">
    <property type="term" value="C:protein kinase CK2 complex"/>
    <property type="evidence" value="ECO:0007669"/>
    <property type="project" value="TreeGrafter"/>
</dbReference>
<name>A0A0R3S9S2_HYMDI</name>
<dbReference type="Proteomes" id="UP000274504">
    <property type="component" value="Unassembled WGS sequence"/>
</dbReference>
<accession>A0A0R3S9S2</accession>
<dbReference type="GO" id="GO:0031981">
    <property type="term" value="C:nuclear lumen"/>
    <property type="evidence" value="ECO:0007669"/>
    <property type="project" value="UniProtKB-ARBA"/>
</dbReference>
<dbReference type="GO" id="GO:0004674">
    <property type="term" value="F:protein serine/threonine kinase activity"/>
    <property type="evidence" value="ECO:0007669"/>
    <property type="project" value="UniProtKB-KW"/>
</dbReference>
<evidence type="ECO:0000256" key="1">
    <source>
        <dbReference type="ARBA" id="ARBA00012513"/>
    </source>
</evidence>
<dbReference type="InterPro" id="IPR011009">
    <property type="entry name" value="Kinase-like_dom_sf"/>
</dbReference>
<evidence type="ECO:0000256" key="2">
    <source>
        <dbReference type="ARBA" id="ARBA00022527"/>
    </source>
</evidence>
<dbReference type="PANTHER" id="PTHR24054:SF0">
    <property type="entry name" value="CASEIN KINASE II SUBUNIT ALPHA"/>
    <property type="match status" value="1"/>
</dbReference>
<evidence type="ECO:0000256" key="4">
    <source>
        <dbReference type="ARBA" id="ARBA00022741"/>
    </source>
</evidence>
<keyword evidence="2 10" id="KW-0723">Serine/threonine-protein kinase</keyword>
<dbReference type="SMART" id="SM00220">
    <property type="entry name" value="S_TKc"/>
    <property type="match status" value="1"/>
</dbReference>
<comment type="similarity">
    <text evidence="10">Belongs to the protein kinase superfamily.</text>
</comment>
<dbReference type="GO" id="GO:0005829">
    <property type="term" value="C:cytosol"/>
    <property type="evidence" value="ECO:0007669"/>
    <property type="project" value="TreeGrafter"/>
</dbReference>
<comment type="catalytic activity">
    <reaction evidence="8">
        <text>L-seryl-[protein] + ATP = O-phospho-L-seryl-[protein] + ADP + H(+)</text>
        <dbReference type="Rhea" id="RHEA:17989"/>
        <dbReference type="Rhea" id="RHEA-COMP:9863"/>
        <dbReference type="Rhea" id="RHEA-COMP:11604"/>
        <dbReference type="ChEBI" id="CHEBI:15378"/>
        <dbReference type="ChEBI" id="CHEBI:29999"/>
        <dbReference type="ChEBI" id="CHEBI:30616"/>
        <dbReference type="ChEBI" id="CHEBI:83421"/>
        <dbReference type="ChEBI" id="CHEBI:456216"/>
        <dbReference type="EC" id="2.7.11.1"/>
    </reaction>
</comment>
<dbReference type="Gene3D" id="1.10.510.10">
    <property type="entry name" value="Transferase(Phosphotransferase) domain 1"/>
    <property type="match status" value="1"/>
</dbReference>
<evidence type="ECO:0000256" key="8">
    <source>
        <dbReference type="ARBA" id="ARBA00048679"/>
    </source>
</evidence>
<comment type="catalytic activity">
    <reaction evidence="7">
        <text>L-threonyl-[protein] + ATP = O-phospho-L-threonyl-[protein] + ADP + H(+)</text>
        <dbReference type="Rhea" id="RHEA:46608"/>
        <dbReference type="Rhea" id="RHEA-COMP:11060"/>
        <dbReference type="Rhea" id="RHEA-COMP:11605"/>
        <dbReference type="ChEBI" id="CHEBI:15378"/>
        <dbReference type="ChEBI" id="CHEBI:30013"/>
        <dbReference type="ChEBI" id="CHEBI:30616"/>
        <dbReference type="ChEBI" id="CHEBI:61977"/>
        <dbReference type="ChEBI" id="CHEBI:456216"/>
        <dbReference type="EC" id="2.7.11.1"/>
    </reaction>
</comment>
<dbReference type="WBParaSite" id="HDID_0000101901-mRNA-1">
    <property type="protein sequence ID" value="HDID_0000101901-mRNA-1"/>
    <property type="gene ID" value="HDID_0000101901"/>
</dbReference>
<keyword evidence="3" id="KW-0808">Transferase</keyword>
<dbReference type="AlphaFoldDB" id="A0A0R3S9S2"/>
<sequence length="320" mass="37279">MLARGRRSPDDSHNHADIFSKKGMRLSIPQYDPQRLIGRGAFGSVYECVFRSDGFKVAIKVLNDIKHIKLFKHEVKILLHLQGLPNIIRCFGALHKTDARGPAIVLEHFDPRGFQKLAERAEPKEIKFYMRELLIALDACHSHSIIHRDIKPQNILIDLQHRRLRLIDFGLATYYRPVKDYSLSVCTLNFRPPEVVLGYTKYNFALDLWSFGCILAILIFKQSLFNAYNEEELLLQIVRLLGGTNLVRFAQKYHIPLTRQICDAIKTTERILLEDYITKRNKKLATLQALILIRNLLKYDHYERPTAKEALEHKYFCNDH</sequence>
<reference evidence="12 13" key="2">
    <citation type="submission" date="2018-11" db="EMBL/GenBank/DDBJ databases">
        <authorList>
            <consortium name="Pathogen Informatics"/>
        </authorList>
    </citation>
    <scope>NUCLEOTIDE SEQUENCE [LARGE SCALE GENOMIC DNA]</scope>
</reference>
<dbReference type="PROSITE" id="PS00108">
    <property type="entry name" value="PROTEIN_KINASE_ST"/>
    <property type="match status" value="1"/>
</dbReference>
<dbReference type="Pfam" id="PF00069">
    <property type="entry name" value="Pkinase"/>
    <property type="match status" value="1"/>
</dbReference>
<dbReference type="PROSITE" id="PS50011">
    <property type="entry name" value="PROTEIN_KINASE_DOM"/>
    <property type="match status" value="1"/>
</dbReference>
<dbReference type="EC" id="2.7.11.1" evidence="1"/>
<feature type="domain" description="Protein kinase" evidence="11">
    <location>
        <begin position="31"/>
        <end position="316"/>
    </location>
</feature>
<evidence type="ECO:0000313" key="14">
    <source>
        <dbReference type="WBParaSite" id="HDID_0000101901-mRNA-1"/>
    </source>
</evidence>
<dbReference type="FunFam" id="1.10.510.10:FF:000459">
    <property type="entry name" value="Casein kinase II subunit alpha"/>
    <property type="match status" value="1"/>
</dbReference>
<dbReference type="GO" id="GO:0006357">
    <property type="term" value="P:regulation of transcription by RNA polymerase II"/>
    <property type="evidence" value="ECO:0007669"/>
    <property type="project" value="UniProtKB-ARBA"/>
</dbReference>
<evidence type="ECO:0000256" key="6">
    <source>
        <dbReference type="ARBA" id="ARBA00022840"/>
    </source>
</evidence>
<dbReference type="InterPro" id="IPR008271">
    <property type="entry name" value="Ser/Thr_kinase_AS"/>
</dbReference>
<evidence type="ECO:0000256" key="10">
    <source>
        <dbReference type="RuleBase" id="RU000304"/>
    </source>
</evidence>
<organism evidence="14">
    <name type="scientific">Hymenolepis diminuta</name>
    <name type="common">Rat tapeworm</name>
    <dbReference type="NCBI Taxonomy" id="6216"/>
    <lineage>
        <taxon>Eukaryota</taxon>
        <taxon>Metazoa</taxon>
        <taxon>Spiralia</taxon>
        <taxon>Lophotrochozoa</taxon>
        <taxon>Platyhelminthes</taxon>
        <taxon>Cestoda</taxon>
        <taxon>Eucestoda</taxon>
        <taxon>Cyclophyllidea</taxon>
        <taxon>Hymenolepididae</taxon>
        <taxon>Hymenolepis</taxon>
    </lineage>
</organism>
<keyword evidence="4 9" id="KW-0547">Nucleotide-binding</keyword>
<dbReference type="SUPFAM" id="SSF56112">
    <property type="entry name" value="Protein kinase-like (PK-like)"/>
    <property type="match status" value="1"/>
</dbReference>
<dbReference type="OrthoDB" id="10254671at2759"/>
<evidence type="ECO:0000256" key="7">
    <source>
        <dbReference type="ARBA" id="ARBA00047899"/>
    </source>
</evidence>
<dbReference type="PANTHER" id="PTHR24054">
    <property type="entry name" value="CASEIN KINASE II SUBUNIT ALPHA"/>
    <property type="match status" value="1"/>
</dbReference>
<dbReference type="GO" id="GO:0005524">
    <property type="term" value="F:ATP binding"/>
    <property type="evidence" value="ECO:0007669"/>
    <property type="project" value="UniProtKB-UniRule"/>
</dbReference>
<keyword evidence="5" id="KW-0418">Kinase</keyword>
<evidence type="ECO:0000313" key="12">
    <source>
        <dbReference type="EMBL" id="VDL18481.1"/>
    </source>
</evidence>
<dbReference type="InterPro" id="IPR045216">
    <property type="entry name" value="CK2_alpha"/>
</dbReference>
<dbReference type="EMBL" id="UYSG01000160">
    <property type="protein sequence ID" value="VDL18481.1"/>
    <property type="molecule type" value="Genomic_DNA"/>
</dbReference>
<evidence type="ECO:0000256" key="3">
    <source>
        <dbReference type="ARBA" id="ARBA00022679"/>
    </source>
</evidence>
<reference evidence="14" key="1">
    <citation type="submission" date="2017-02" db="UniProtKB">
        <authorList>
            <consortium name="WormBaseParasite"/>
        </authorList>
    </citation>
    <scope>IDENTIFICATION</scope>
</reference>
<evidence type="ECO:0000256" key="9">
    <source>
        <dbReference type="PROSITE-ProRule" id="PRU10141"/>
    </source>
</evidence>
<dbReference type="InterPro" id="IPR017441">
    <property type="entry name" value="Protein_kinase_ATP_BS"/>
</dbReference>
<evidence type="ECO:0000313" key="13">
    <source>
        <dbReference type="Proteomes" id="UP000274504"/>
    </source>
</evidence>
<evidence type="ECO:0000256" key="5">
    <source>
        <dbReference type="ARBA" id="ARBA00022777"/>
    </source>
</evidence>
<feature type="binding site" evidence="9">
    <location>
        <position position="60"/>
    </location>
    <ligand>
        <name>ATP</name>
        <dbReference type="ChEBI" id="CHEBI:30616"/>
    </ligand>
</feature>
<dbReference type="InterPro" id="IPR000719">
    <property type="entry name" value="Prot_kinase_dom"/>
</dbReference>
<proteinExistence type="inferred from homology"/>
<gene>
    <name evidence="12" type="ORF">HDID_LOCUS1020</name>
</gene>
<protein>
    <recommendedName>
        <fullName evidence="1">non-specific serine/threonine protein kinase</fullName>
        <ecNumber evidence="1">2.7.11.1</ecNumber>
    </recommendedName>
</protein>
<evidence type="ECO:0000259" key="11">
    <source>
        <dbReference type="PROSITE" id="PS50011"/>
    </source>
</evidence>
<dbReference type="PROSITE" id="PS00107">
    <property type="entry name" value="PROTEIN_KINASE_ATP"/>
    <property type="match status" value="1"/>
</dbReference>
<dbReference type="GO" id="GO:0051726">
    <property type="term" value="P:regulation of cell cycle"/>
    <property type="evidence" value="ECO:0007669"/>
    <property type="project" value="TreeGrafter"/>
</dbReference>
<dbReference type="Gene3D" id="3.30.200.20">
    <property type="entry name" value="Phosphorylase Kinase, domain 1"/>
    <property type="match status" value="1"/>
</dbReference>